<name>A0AAD9WCC1_9HELO</name>
<dbReference type="AlphaFoldDB" id="A0AAD9WCC1"/>
<dbReference type="Pfam" id="PF12296">
    <property type="entry name" value="HsbA"/>
    <property type="match status" value="1"/>
</dbReference>
<sequence length="106" mass="11127">MPPENVRDSKKIIAVVSDPITPDITAAVNALIAKKDLIEKAGFLRETSDGLNLISYDHDTLSVVAVAPKLNVATVPAAAVPVLAIDLTWREGVLAFGGLPLAPITM</sequence>
<reference evidence="1" key="1">
    <citation type="submission" date="2023-06" db="EMBL/GenBank/DDBJ databases">
        <title>Draft genome of Marssonina rosae.</title>
        <authorList>
            <person name="Cheng Q."/>
        </authorList>
    </citation>
    <scope>NUCLEOTIDE SEQUENCE</scope>
    <source>
        <strain evidence="1">R4</strain>
    </source>
</reference>
<dbReference type="Proteomes" id="UP001285354">
    <property type="component" value="Unassembled WGS sequence"/>
</dbReference>
<dbReference type="InterPro" id="IPR021054">
    <property type="entry name" value="Cell_wall_mannoprotein_1"/>
</dbReference>
<evidence type="ECO:0000313" key="2">
    <source>
        <dbReference type="Proteomes" id="UP001285354"/>
    </source>
</evidence>
<organism evidence="1 2">
    <name type="scientific">Diplocarpon rosae</name>
    <dbReference type="NCBI Taxonomy" id="946125"/>
    <lineage>
        <taxon>Eukaryota</taxon>
        <taxon>Fungi</taxon>
        <taxon>Dikarya</taxon>
        <taxon>Ascomycota</taxon>
        <taxon>Pezizomycotina</taxon>
        <taxon>Leotiomycetes</taxon>
        <taxon>Helotiales</taxon>
        <taxon>Drepanopezizaceae</taxon>
        <taxon>Diplocarpon</taxon>
    </lineage>
</organism>
<proteinExistence type="predicted"/>
<keyword evidence="2" id="KW-1185">Reference proteome</keyword>
<accession>A0AAD9WCC1</accession>
<dbReference type="EMBL" id="JAUBYV010000006">
    <property type="protein sequence ID" value="KAK2626297.1"/>
    <property type="molecule type" value="Genomic_DNA"/>
</dbReference>
<evidence type="ECO:0000313" key="1">
    <source>
        <dbReference type="EMBL" id="KAK2626297.1"/>
    </source>
</evidence>
<protein>
    <submittedName>
        <fullName evidence="1">Uncharacterized protein</fullName>
    </submittedName>
</protein>
<gene>
    <name evidence="1" type="ORF">QTJ16_004559</name>
</gene>
<comment type="caution">
    <text evidence="1">The sequence shown here is derived from an EMBL/GenBank/DDBJ whole genome shotgun (WGS) entry which is preliminary data.</text>
</comment>